<comment type="caution">
    <text evidence="2">The sequence shown here is derived from an EMBL/GenBank/DDBJ whole genome shotgun (WGS) entry which is preliminary data.</text>
</comment>
<feature type="transmembrane region" description="Helical" evidence="1">
    <location>
        <begin position="20"/>
        <end position="43"/>
    </location>
</feature>
<dbReference type="Gene3D" id="3.40.30.10">
    <property type="entry name" value="Glutaredoxin"/>
    <property type="match status" value="1"/>
</dbReference>
<keyword evidence="1" id="KW-0812">Transmembrane</keyword>
<dbReference type="EMBL" id="MNUJ01000002">
    <property type="protein sequence ID" value="OIN90290.1"/>
    <property type="molecule type" value="Genomic_DNA"/>
</dbReference>
<keyword evidence="1" id="KW-0472">Membrane</keyword>
<evidence type="ECO:0000313" key="3">
    <source>
        <dbReference type="Proteomes" id="UP000182753"/>
    </source>
</evidence>
<gene>
    <name evidence="2" type="ORF">AUJ40_00080</name>
</gene>
<evidence type="ECO:0000313" key="2">
    <source>
        <dbReference type="EMBL" id="OIN90290.1"/>
    </source>
</evidence>
<accession>A0A1J4RV50</accession>
<sequence length="167" mass="18546">MATSESGKNEKDVGIEKRSLVILSISTALIFVALASVILSLWFMMQNDRKRNQEIAARETSESGIVKGVSTEDPQYLANLVDNLKKAGFILYGSNSDANSRRQKEIFGQANAGLDYVECDPGAENSNPQECVAKGIDEYPTWVREEQKFPGYKSLDELEEFLASNQQ</sequence>
<dbReference type="PANTHER" id="PTHR34573:SF1">
    <property type="entry name" value="VITAMIN K EPOXIDE REDUCTASE DOMAIN-CONTAINING PROTEIN"/>
    <property type="match status" value="1"/>
</dbReference>
<organism evidence="2 3">
    <name type="scientific">Candidatus Berkelbacteria bacterium CG1_02_42_45</name>
    <dbReference type="NCBI Taxonomy" id="1805036"/>
    <lineage>
        <taxon>Bacteria</taxon>
        <taxon>Candidatus Berkelbacteria</taxon>
    </lineage>
</organism>
<dbReference type="Proteomes" id="UP000182753">
    <property type="component" value="Unassembled WGS sequence"/>
</dbReference>
<name>A0A1J4RV50_9BACT</name>
<dbReference type="PANTHER" id="PTHR34573">
    <property type="entry name" value="VKC DOMAIN-CONTAINING PROTEIN"/>
    <property type="match status" value="1"/>
</dbReference>
<dbReference type="AlphaFoldDB" id="A0A1J4RV50"/>
<reference evidence="2 3" key="1">
    <citation type="journal article" date="2016" name="Environ. Microbiol.">
        <title>Genomic resolution of a cold subsurface aquifer community provides metabolic insights for novel microbes adapted to high CO concentrations.</title>
        <authorList>
            <person name="Probst A.J."/>
            <person name="Castelle C.J."/>
            <person name="Singh A."/>
            <person name="Brown C.T."/>
            <person name="Anantharaman K."/>
            <person name="Sharon I."/>
            <person name="Hug L.A."/>
            <person name="Burstein D."/>
            <person name="Emerson J.B."/>
            <person name="Thomas B.C."/>
            <person name="Banfield J.F."/>
        </authorList>
    </citation>
    <scope>NUCLEOTIDE SEQUENCE [LARGE SCALE GENOMIC DNA]</scope>
    <source>
        <strain evidence="2">CG1_02_42_45</strain>
    </source>
</reference>
<keyword evidence="1" id="KW-1133">Transmembrane helix</keyword>
<proteinExistence type="predicted"/>
<protein>
    <submittedName>
        <fullName evidence="2">Uncharacterized protein</fullName>
    </submittedName>
</protein>
<evidence type="ECO:0000256" key="1">
    <source>
        <dbReference type="SAM" id="Phobius"/>
    </source>
</evidence>